<feature type="signal peptide" evidence="1">
    <location>
        <begin position="1"/>
        <end position="16"/>
    </location>
</feature>
<dbReference type="AlphaFoldDB" id="A0A915YCF5"/>
<dbReference type="RefSeq" id="WP_264791822.1">
    <property type="nucleotide sequence ID" value="NZ_AP026867.1"/>
</dbReference>
<gene>
    <name evidence="2" type="ORF">AsAng_0012280</name>
</gene>
<keyword evidence="3" id="KW-1185">Reference proteome</keyword>
<accession>A0A915YCF5</accession>
<feature type="chain" id="PRO_5037686703" evidence="1">
    <location>
        <begin position="17"/>
        <end position="515"/>
    </location>
</feature>
<dbReference type="Proteomes" id="UP001060919">
    <property type="component" value="Chromosome"/>
</dbReference>
<evidence type="ECO:0000313" key="3">
    <source>
        <dbReference type="Proteomes" id="UP001060919"/>
    </source>
</evidence>
<keyword evidence="1" id="KW-0732">Signal</keyword>
<protein>
    <submittedName>
        <fullName evidence="2">Uncharacterized protein</fullName>
    </submittedName>
</protein>
<dbReference type="EMBL" id="AP026867">
    <property type="protein sequence ID" value="BDS10520.1"/>
    <property type="molecule type" value="Genomic_DNA"/>
</dbReference>
<organism evidence="2 3">
    <name type="scientific">Aureispira anguillae</name>
    <dbReference type="NCBI Taxonomy" id="2864201"/>
    <lineage>
        <taxon>Bacteria</taxon>
        <taxon>Pseudomonadati</taxon>
        <taxon>Bacteroidota</taxon>
        <taxon>Saprospiria</taxon>
        <taxon>Saprospirales</taxon>
        <taxon>Saprospiraceae</taxon>
        <taxon>Aureispira</taxon>
    </lineage>
</organism>
<reference evidence="2" key="1">
    <citation type="submission" date="2022-09" db="EMBL/GenBank/DDBJ databases">
        <title>Aureispira anguillicida sp. nov., isolated from Leptocephalus of Japanese eel Anguilla japonica.</title>
        <authorList>
            <person name="Yuasa K."/>
            <person name="Mekata T."/>
            <person name="Ikunari K."/>
        </authorList>
    </citation>
    <scope>NUCLEOTIDE SEQUENCE</scope>
    <source>
        <strain evidence="2">EL160426</strain>
    </source>
</reference>
<dbReference type="KEGG" id="aup:AsAng_0012280"/>
<name>A0A915YCF5_9BACT</name>
<evidence type="ECO:0000256" key="1">
    <source>
        <dbReference type="SAM" id="SignalP"/>
    </source>
</evidence>
<proteinExistence type="predicted"/>
<sequence length="515" mass="59431">MKFLFLILFVPLLVTAQVNLSTDLDVKLGSPYKVIDAEEKNYFSLDGNRSIAVKTYKGKVFIQVFDTKTTKELYRNDYNDFPKKIDYFTILKINHKAYYVYSYFDKKSKYSRIAAREIKASNGTLGSSKTLVSTKERFWGLGIHSFGNPIWHKRNTFQIIKSSDESKFLIQYSNFNYKKDIKLAFGFHVFDKNMKKLWYKNKALLPYDSKEVGCLAYTLSNTGKIYSLVRIWKEQRFEICSIDQDYKIKNNKLDFPKNIFPAVAQLKEDKDGNIVCSVLYEKDVTAIFMGKVLVQGILYFKVDKEGNLLAQLDYEYPKDFAAQYTPKEKKEKKKHGIANLKLLEVLSQKDGSTILICEQQEINTKYGPNATTSYDYGNVVLAKFNSDASLSWIKKIPKRQTGGGILSQKSIKYIHTNNYHYVLYVDNPKNLNIKADELPALHKSDKGGFLTLCKIDNATGKYDKHTVLDMQDVDGKVADQFHVTRIYEVDATQQLFMMECYIKGKKDAMVKIKLK</sequence>
<evidence type="ECO:0000313" key="2">
    <source>
        <dbReference type="EMBL" id="BDS10520.1"/>
    </source>
</evidence>